<name>A0A0X3PZ90_SCHSO</name>
<dbReference type="EMBL" id="GEEE01009313">
    <property type="protein sequence ID" value="JAP53912.1"/>
    <property type="molecule type" value="Transcribed_RNA"/>
</dbReference>
<evidence type="ECO:0000256" key="1">
    <source>
        <dbReference type="ARBA" id="ARBA00023157"/>
    </source>
</evidence>
<sequence length="120" mass="13607">MAASRLFKFDFLALFVLVSYFSFVSCGRIEGQTEYRQCLSGTPECSHGKCLEGLIRTSTGIHRERECVCDAKYFGKDCTIYISMDFNSPIVIRSRGRNLDEERMNERDALALSIAYGGHQ</sequence>
<feature type="domain" description="EGF-like" evidence="3">
    <location>
        <begin position="67"/>
        <end position="78"/>
    </location>
</feature>
<organism evidence="4">
    <name type="scientific">Schistocephalus solidus</name>
    <name type="common">Tapeworm</name>
    <dbReference type="NCBI Taxonomy" id="70667"/>
    <lineage>
        <taxon>Eukaryota</taxon>
        <taxon>Metazoa</taxon>
        <taxon>Spiralia</taxon>
        <taxon>Lophotrochozoa</taxon>
        <taxon>Platyhelminthes</taxon>
        <taxon>Cestoda</taxon>
        <taxon>Eucestoda</taxon>
        <taxon>Diphyllobothriidea</taxon>
        <taxon>Diphyllobothriidae</taxon>
        <taxon>Schistocephalus</taxon>
    </lineage>
</organism>
<keyword evidence="2" id="KW-0732">Signal</keyword>
<gene>
    <name evidence="4" type="ORF">TR136333</name>
</gene>
<feature type="signal peptide" evidence="2">
    <location>
        <begin position="1"/>
        <end position="26"/>
    </location>
</feature>
<evidence type="ECO:0000259" key="3">
    <source>
        <dbReference type="PROSITE" id="PS00022"/>
    </source>
</evidence>
<dbReference type="InterPro" id="IPR000742">
    <property type="entry name" value="EGF"/>
</dbReference>
<dbReference type="Pfam" id="PF07974">
    <property type="entry name" value="EGF_2"/>
    <property type="match status" value="1"/>
</dbReference>
<dbReference type="PROSITE" id="PS51257">
    <property type="entry name" value="PROKAR_LIPOPROTEIN"/>
    <property type="match status" value="1"/>
</dbReference>
<accession>A0A0X3PZ90</accession>
<protein>
    <recommendedName>
        <fullName evidence="3">EGF-like domain-containing protein</fullName>
    </recommendedName>
</protein>
<dbReference type="InterPro" id="IPR013111">
    <property type="entry name" value="EGF_extracell"/>
</dbReference>
<evidence type="ECO:0000256" key="2">
    <source>
        <dbReference type="SAM" id="SignalP"/>
    </source>
</evidence>
<dbReference type="AlphaFoldDB" id="A0A0X3PZ90"/>
<evidence type="ECO:0000313" key="4">
    <source>
        <dbReference type="EMBL" id="JAP53912.1"/>
    </source>
</evidence>
<reference evidence="4" key="1">
    <citation type="submission" date="2016-01" db="EMBL/GenBank/DDBJ databases">
        <title>Reference transcriptome for the parasite Schistocephalus solidus: insights into the molecular evolution of parasitism.</title>
        <authorList>
            <person name="Hebert F.O."/>
            <person name="Grambauer S."/>
            <person name="Barber I."/>
            <person name="Landry C.R."/>
            <person name="Aubin-Horth N."/>
        </authorList>
    </citation>
    <scope>NUCLEOTIDE SEQUENCE</scope>
</reference>
<feature type="chain" id="PRO_5007051379" description="EGF-like domain-containing protein" evidence="2">
    <location>
        <begin position="27"/>
        <end position="120"/>
    </location>
</feature>
<dbReference type="PROSITE" id="PS00022">
    <property type="entry name" value="EGF_1"/>
    <property type="match status" value="1"/>
</dbReference>
<proteinExistence type="predicted"/>
<keyword evidence="1" id="KW-1015">Disulfide bond</keyword>